<keyword evidence="3" id="KW-1015">Disulfide bond</keyword>
<comment type="subcellular location">
    <subcellularLocation>
        <location evidence="1">Membrane</location>
        <topology evidence="1">Single-pass type I membrane protein</topology>
    </subcellularLocation>
</comment>
<dbReference type="GO" id="GO:0005886">
    <property type="term" value="C:plasma membrane"/>
    <property type="evidence" value="ECO:0007669"/>
    <property type="project" value="TreeGrafter"/>
</dbReference>
<evidence type="ECO:0000259" key="8">
    <source>
        <dbReference type="PROSITE" id="PS50835"/>
    </source>
</evidence>
<proteinExistence type="predicted"/>
<dbReference type="EMBL" id="CACVKT020009960">
    <property type="protein sequence ID" value="CAC5424086.1"/>
    <property type="molecule type" value="Genomic_DNA"/>
</dbReference>
<dbReference type="SMART" id="SM00409">
    <property type="entry name" value="IG"/>
    <property type="match status" value="2"/>
</dbReference>
<dbReference type="InterPro" id="IPR036179">
    <property type="entry name" value="Ig-like_dom_sf"/>
</dbReference>
<accession>A0A6J8EWL8</accession>
<evidence type="ECO:0000256" key="1">
    <source>
        <dbReference type="ARBA" id="ARBA00004479"/>
    </source>
</evidence>
<dbReference type="InterPro" id="IPR003961">
    <property type="entry name" value="FN3_dom"/>
</dbReference>
<dbReference type="OrthoDB" id="9355041at2759"/>
<evidence type="ECO:0000256" key="5">
    <source>
        <dbReference type="ARBA" id="ARBA00023319"/>
    </source>
</evidence>
<dbReference type="InterPro" id="IPR003599">
    <property type="entry name" value="Ig_sub"/>
</dbReference>
<feature type="compositionally biased region" description="Polar residues" evidence="6">
    <location>
        <begin position="659"/>
        <end position="668"/>
    </location>
</feature>
<evidence type="ECO:0000313" key="11">
    <source>
        <dbReference type="Proteomes" id="UP000507470"/>
    </source>
</evidence>
<evidence type="ECO:0000256" key="7">
    <source>
        <dbReference type="SAM" id="Phobius"/>
    </source>
</evidence>
<evidence type="ECO:0000256" key="4">
    <source>
        <dbReference type="ARBA" id="ARBA00023180"/>
    </source>
</evidence>
<dbReference type="SUPFAM" id="SSF49265">
    <property type="entry name" value="Fibronectin type III"/>
    <property type="match status" value="1"/>
</dbReference>
<dbReference type="PROSITE" id="PS50853">
    <property type="entry name" value="FN3"/>
    <property type="match status" value="1"/>
</dbReference>
<dbReference type="PANTHER" id="PTHR11640:SF31">
    <property type="entry name" value="IRREGULAR CHIASM C-ROUGHEST PROTEIN-RELATED"/>
    <property type="match status" value="1"/>
</dbReference>
<keyword evidence="7" id="KW-1133">Transmembrane helix</keyword>
<feature type="domain" description="Ig-like" evidence="8">
    <location>
        <begin position="112"/>
        <end position="186"/>
    </location>
</feature>
<reference evidence="10 11" key="1">
    <citation type="submission" date="2020-06" db="EMBL/GenBank/DDBJ databases">
        <authorList>
            <person name="Li R."/>
            <person name="Bekaert M."/>
        </authorList>
    </citation>
    <scope>NUCLEOTIDE SEQUENCE [LARGE SCALE GENOMIC DNA]</scope>
    <source>
        <strain evidence="11">wild</strain>
    </source>
</reference>
<feature type="region of interest" description="Disordered" evidence="6">
    <location>
        <begin position="632"/>
        <end position="668"/>
    </location>
</feature>
<dbReference type="GO" id="GO:0050839">
    <property type="term" value="F:cell adhesion molecule binding"/>
    <property type="evidence" value="ECO:0007669"/>
    <property type="project" value="TreeGrafter"/>
</dbReference>
<dbReference type="Proteomes" id="UP000507470">
    <property type="component" value="Unassembled WGS sequence"/>
</dbReference>
<evidence type="ECO:0000259" key="9">
    <source>
        <dbReference type="PROSITE" id="PS50853"/>
    </source>
</evidence>
<dbReference type="InterPro" id="IPR051275">
    <property type="entry name" value="Cell_adhesion_signaling"/>
</dbReference>
<dbReference type="AlphaFoldDB" id="A0A6J8EWL8"/>
<keyword evidence="7" id="KW-0812">Transmembrane</keyword>
<sequence>MVSYKQNFVYLLGILTSPVIEQFTDIGKMIQLTCPDKKPDTWQKLESEDILASCEHGNVMFNTSILHKIHITKDCQNLTIKVFKKEDIGIYRCYISSLDAAVQMYDFDINIRSITIVEANHSSNIKRKEGEYVKLTCLLHGGQPDTVVYWTVGGTILMTNKSAYVTYQFTAMSTDHLKQFVCNANSIKPCVTIASHPNPPTVRKGHNITLFCQDGCANDEVTNNFSWTQNGRLINNNTNMLQFIRAHSYVTGEYICIVKNIAGENFDVVNVTVTYSPVVQNYNVTFKTNGGPITLKYEAKGVPNKYKFSGWRHFTHNDQLVRTIQGYKNGTLILPHHADQELTYENSGIYICNVTNGIPDEDGQLWKAGKVVVIIEGKPEKPTNIRCQSTTNQIHVEFHPGFDGGSSQKFIIEYRKASSLAWMWLEIEESFNHYCIKNLEPSTKYELRMYARNKQGNSTFTDVCIIFSKDEMSSSGTKYIGFVLLFTITVCILFTWWRLRKAKRHDSQRSRENEQQIQGLGVIVNNLYGSAADIHGSSSSASAGRTDVYSSIDRRKENLDKQEVTYKIAEQGKKQFQLTDRKGRKRHTESGSSKLNYINVVFEPKPHIGTFYIHGADNRTPYADIDFSAKAEPLSSSDENDESSTCGGNNVDDFVSLEDVQQWNITED</sequence>
<evidence type="ECO:0000313" key="10">
    <source>
        <dbReference type="EMBL" id="CAC5424086.1"/>
    </source>
</evidence>
<feature type="domain" description="Fibronectin type-III" evidence="9">
    <location>
        <begin position="378"/>
        <end position="471"/>
    </location>
</feature>
<keyword evidence="4" id="KW-0325">Glycoprotein</keyword>
<evidence type="ECO:0008006" key="12">
    <source>
        <dbReference type="Google" id="ProtNLM"/>
    </source>
</evidence>
<dbReference type="CDD" id="cd00063">
    <property type="entry name" value="FN3"/>
    <property type="match status" value="1"/>
</dbReference>
<feature type="domain" description="Ig-like" evidence="8">
    <location>
        <begin position="189"/>
        <end position="274"/>
    </location>
</feature>
<dbReference type="Gene3D" id="2.60.40.10">
    <property type="entry name" value="Immunoglobulins"/>
    <property type="match status" value="3"/>
</dbReference>
<gene>
    <name evidence="10" type="ORF">MCOR_56024</name>
</gene>
<evidence type="ECO:0000256" key="6">
    <source>
        <dbReference type="SAM" id="MobiDB-lite"/>
    </source>
</evidence>
<dbReference type="SUPFAM" id="SSF48726">
    <property type="entry name" value="Immunoglobulin"/>
    <property type="match status" value="2"/>
</dbReference>
<evidence type="ECO:0000256" key="3">
    <source>
        <dbReference type="ARBA" id="ARBA00023157"/>
    </source>
</evidence>
<organism evidence="10 11">
    <name type="scientific">Mytilus coruscus</name>
    <name type="common">Sea mussel</name>
    <dbReference type="NCBI Taxonomy" id="42192"/>
    <lineage>
        <taxon>Eukaryota</taxon>
        <taxon>Metazoa</taxon>
        <taxon>Spiralia</taxon>
        <taxon>Lophotrochozoa</taxon>
        <taxon>Mollusca</taxon>
        <taxon>Bivalvia</taxon>
        <taxon>Autobranchia</taxon>
        <taxon>Pteriomorphia</taxon>
        <taxon>Mytilida</taxon>
        <taxon>Mytiloidea</taxon>
        <taxon>Mytilidae</taxon>
        <taxon>Mytilinae</taxon>
        <taxon>Mytilus</taxon>
    </lineage>
</organism>
<dbReference type="Pfam" id="PF13895">
    <property type="entry name" value="Ig_2"/>
    <property type="match status" value="1"/>
</dbReference>
<dbReference type="InterPro" id="IPR013783">
    <property type="entry name" value="Ig-like_fold"/>
</dbReference>
<dbReference type="PANTHER" id="PTHR11640">
    <property type="entry name" value="NEPHRIN"/>
    <property type="match status" value="1"/>
</dbReference>
<keyword evidence="5" id="KW-0393">Immunoglobulin domain</keyword>
<evidence type="ECO:0000256" key="2">
    <source>
        <dbReference type="ARBA" id="ARBA00023136"/>
    </source>
</evidence>
<dbReference type="Pfam" id="PF00041">
    <property type="entry name" value="fn3"/>
    <property type="match status" value="1"/>
</dbReference>
<keyword evidence="11" id="KW-1185">Reference proteome</keyword>
<dbReference type="PROSITE" id="PS50835">
    <property type="entry name" value="IG_LIKE"/>
    <property type="match status" value="2"/>
</dbReference>
<protein>
    <recommendedName>
        <fullName evidence="12">NCAM</fullName>
    </recommendedName>
</protein>
<dbReference type="InterPro" id="IPR036116">
    <property type="entry name" value="FN3_sf"/>
</dbReference>
<dbReference type="GO" id="GO:0098609">
    <property type="term" value="P:cell-cell adhesion"/>
    <property type="evidence" value="ECO:0007669"/>
    <property type="project" value="TreeGrafter"/>
</dbReference>
<dbReference type="SMART" id="SM00060">
    <property type="entry name" value="FN3"/>
    <property type="match status" value="1"/>
</dbReference>
<dbReference type="InterPro" id="IPR007110">
    <property type="entry name" value="Ig-like_dom"/>
</dbReference>
<keyword evidence="2 7" id="KW-0472">Membrane</keyword>
<name>A0A6J8EWL8_MYTCO</name>
<feature type="transmembrane region" description="Helical" evidence="7">
    <location>
        <begin position="479"/>
        <end position="499"/>
    </location>
</feature>
<dbReference type="GO" id="GO:0005911">
    <property type="term" value="C:cell-cell junction"/>
    <property type="evidence" value="ECO:0007669"/>
    <property type="project" value="TreeGrafter"/>
</dbReference>